<dbReference type="EMBL" id="JADEWZ010000023">
    <property type="protein sequence ID" value="MBE9117316.1"/>
    <property type="molecule type" value="Genomic_DNA"/>
</dbReference>
<organism evidence="2 3">
    <name type="scientific">Lusitaniella coriacea LEGE 07157</name>
    <dbReference type="NCBI Taxonomy" id="945747"/>
    <lineage>
        <taxon>Bacteria</taxon>
        <taxon>Bacillati</taxon>
        <taxon>Cyanobacteriota</taxon>
        <taxon>Cyanophyceae</taxon>
        <taxon>Spirulinales</taxon>
        <taxon>Lusitaniellaceae</taxon>
        <taxon>Lusitaniella</taxon>
    </lineage>
</organism>
<keyword evidence="1" id="KW-0472">Membrane</keyword>
<evidence type="ECO:0000256" key="1">
    <source>
        <dbReference type="SAM" id="Phobius"/>
    </source>
</evidence>
<dbReference type="RefSeq" id="WP_194030399.1">
    <property type="nucleotide sequence ID" value="NZ_JADEWZ010000023.1"/>
</dbReference>
<comment type="caution">
    <text evidence="2">The sequence shown here is derived from an EMBL/GenBank/DDBJ whole genome shotgun (WGS) entry which is preliminary data.</text>
</comment>
<evidence type="ECO:0000313" key="2">
    <source>
        <dbReference type="EMBL" id="MBE9117316.1"/>
    </source>
</evidence>
<keyword evidence="1" id="KW-0812">Transmembrane</keyword>
<evidence type="ECO:0008006" key="4">
    <source>
        <dbReference type="Google" id="ProtNLM"/>
    </source>
</evidence>
<keyword evidence="3" id="KW-1185">Reference proteome</keyword>
<reference evidence="2" key="1">
    <citation type="submission" date="2020-10" db="EMBL/GenBank/DDBJ databases">
        <authorList>
            <person name="Castelo-Branco R."/>
            <person name="Eusebio N."/>
            <person name="Adriana R."/>
            <person name="Vieira A."/>
            <person name="Brugerolle De Fraissinette N."/>
            <person name="Rezende De Castro R."/>
            <person name="Schneider M.P."/>
            <person name="Vasconcelos V."/>
            <person name="Leao P.N."/>
        </authorList>
    </citation>
    <scope>NUCLEOTIDE SEQUENCE</scope>
    <source>
        <strain evidence="2">LEGE 07157</strain>
    </source>
</reference>
<keyword evidence="1" id="KW-1133">Transmembrane helix</keyword>
<name>A0A8J7DXU2_9CYAN</name>
<feature type="transmembrane region" description="Helical" evidence="1">
    <location>
        <begin position="7"/>
        <end position="29"/>
    </location>
</feature>
<protein>
    <recommendedName>
        <fullName evidence="4">Glucose-inhibited division protein A</fullName>
    </recommendedName>
</protein>
<proteinExistence type="predicted"/>
<dbReference type="Proteomes" id="UP000654482">
    <property type="component" value="Unassembled WGS sequence"/>
</dbReference>
<evidence type="ECO:0000313" key="3">
    <source>
        <dbReference type="Proteomes" id="UP000654482"/>
    </source>
</evidence>
<accession>A0A8J7DXU2</accession>
<gene>
    <name evidence="2" type="ORF">IQ249_15565</name>
</gene>
<sequence>MERGKFVAILTGAISIILAIAYLVMVQVLDFRGEMLPAPVTPMLMPHALARLLFF</sequence>
<dbReference type="AlphaFoldDB" id="A0A8J7DXU2"/>